<evidence type="ECO:0000256" key="2">
    <source>
        <dbReference type="ARBA" id="ARBA00022692"/>
    </source>
</evidence>
<dbReference type="SUPFAM" id="SSF81321">
    <property type="entry name" value="Family A G protein-coupled receptor-like"/>
    <property type="match status" value="1"/>
</dbReference>
<dbReference type="RefSeq" id="XP_035828865.1">
    <property type="nucleotide sequence ID" value="XM_035972972.1"/>
</dbReference>
<dbReference type="Proteomes" id="UP000694888">
    <property type="component" value="Unplaced"/>
</dbReference>
<dbReference type="PRINTS" id="PR00237">
    <property type="entry name" value="GPCRRHODOPSN"/>
</dbReference>
<comment type="subcellular location">
    <subcellularLocation>
        <location evidence="1">Membrane</location>
    </subcellularLocation>
</comment>
<proteinExistence type="predicted"/>
<feature type="transmembrane region" description="Helical" evidence="5">
    <location>
        <begin position="67"/>
        <end position="86"/>
    </location>
</feature>
<dbReference type="PANTHER" id="PTHR46641:SF2">
    <property type="entry name" value="FMRFAMIDE RECEPTOR"/>
    <property type="match status" value="1"/>
</dbReference>
<dbReference type="Gene3D" id="1.20.1070.10">
    <property type="entry name" value="Rhodopsin 7-helix transmembrane proteins"/>
    <property type="match status" value="1"/>
</dbReference>
<dbReference type="PANTHER" id="PTHR46641">
    <property type="entry name" value="FMRFAMIDE RECEPTOR-RELATED"/>
    <property type="match status" value="1"/>
</dbReference>
<accession>A0ABM1W2H2</accession>
<keyword evidence="4 5" id="KW-0472">Membrane</keyword>
<keyword evidence="3 5" id="KW-1133">Transmembrane helix</keyword>
<evidence type="ECO:0000313" key="8">
    <source>
        <dbReference type="RefSeq" id="XP_035828865.1"/>
    </source>
</evidence>
<name>A0ABM1W2H2_APLCA</name>
<dbReference type="CDD" id="cd00637">
    <property type="entry name" value="7tm_classA_rhodopsin-like"/>
    <property type="match status" value="1"/>
</dbReference>
<evidence type="ECO:0000259" key="6">
    <source>
        <dbReference type="PROSITE" id="PS50262"/>
    </source>
</evidence>
<dbReference type="Pfam" id="PF00001">
    <property type="entry name" value="7tm_1"/>
    <property type="match status" value="1"/>
</dbReference>
<evidence type="ECO:0000256" key="5">
    <source>
        <dbReference type="SAM" id="Phobius"/>
    </source>
</evidence>
<feature type="transmembrane region" description="Helical" evidence="5">
    <location>
        <begin position="162"/>
        <end position="185"/>
    </location>
</feature>
<feature type="domain" description="G-protein coupled receptors family 1 profile" evidence="6">
    <location>
        <begin position="48"/>
        <end position="174"/>
    </location>
</feature>
<evidence type="ECO:0000256" key="1">
    <source>
        <dbReference type="ARBA" id="ARBA00004370"/>
    </source>
</evidence>
<evidence type="ECO:0000313" key="7">
    <source>
        <dbReference type="Proteomes" id="UP000694888"/>
    </source>
</evidence>
<keyword evidence="7" id="KW-1185">Reference proteome</keyword>
<feature type="transmembrane region" description="Helical" evidence="5">
    <location>
        <begin position="126"/>
        <end position="150"/>
    </location>
</feature>
<dbReference type="InterPro" id="IPR017452">
    <property type="entry name" value="GPCR_Rhodpsn_7TM"/>
</dbReference>
<dbReference type="InterPro" id="IPR000276">
    <property type="entry name" value="GPCR_Rhodpsn"/>
</dbReference>
<reference evidence="8" key="1">
    <citation type="submission" date="2025-08" db="UniProtKB">
        <authorList>
            <consortium name="RefSeq"/>
        </authorList>
    </citation>
    <scope>IDENTIFICATION</scope>
</reference>
<dbReference type="PROSITE" id="PS00616">
    <property type="entry name" value="HIS_ACID_PHOSPHAT_1"/>
    <property type="match status" value="1"/>
</dbReference>
<organism evidence="7 8">
    <name type="scientific">Aplysia californica</name>
    <name type="common">California sea hare</name>
    <dbReference type="NCBI Taxonomy" id="6500"/>
    <lineage>
        <taxon>Eukaryota</taxon>
        <taxon>Metazoa</taxon>
        <taxon>Spiralia</taxon>
        <taxon>Lophotrochozoa</taxon>
        <taxon>Mollusca</taxon>
        <taxon>Gastropoda</taxon>
        <taxon>Heterobranchia</taxon>
        <taxon>Euthyneura</taxon>
        <taxon>Tectipleura</taxon>
        <taxon>Aplysiida</taxon>
        <taxon>Aplysioidea</taxon>
        <taxon>Aplysiidae</taxon>
        <taxon>Aplysia</taxon>
    </lineage>
</organism>
<evidence type="ECO:0000256" key="3">
    <source>
        <dbReference type="ARBA" id="ARBA00022989"/>
    </source>
</evidence>
<dbReference type="GeneID" id="118478774"/>
<sequence>MNSSKIANQFPTDKAMARIIVGEDAARQMTLVINCILTQIVTTVGSSCNLVTVLVLRRHGYRDPTNLLLLSLAISDLLFLFCLWLRKLQCPLAYIAEMVGGEDNFMLAKRYDAYVMVHGVFTVYRVAMFVSMTHVVLLTFQRFLVVCFPLRVSQWLTFKSTLAALISLWALIVVADACLVARLHFSLIDIIQIIQESGFDPVS</sequence>
<protein>
    <submittedName>
        <fullName evidence="8">C-C chemokine receptor type 3-like</fullName>
    </submittedName>
</protein>
<gene>
    <name evidence="8" type="primary">LOC118478774</name>
</gene>
<dbReference type="PROSITE" id="PS50262">
    <property type="entry name" value="G_PROTEIN_RECEP_F1_2"/>
    <property type="match status" value="1"/>
</dbReference>
<dbReference type="InterPro" id="IPR052954">
    <property type="entry name" value="GPCR-Ligand_Int"/>
</dbReference>
<keyword evidence="2 5" id="KW-0812">Transmembrane</keyword>
<evidence type="ECO:0000256" key="4">
    <source>
        <dbReference type="ARBA" id="ARBA00023136"/>
    </source>
</evidence>
<feature type="transmembrane region" description="Helical" evidence="5">
    <location>
        <begin position="31"/>
        <end position="55"/>
    </location>
</feature>
<dbReference type="InterPro" id="IPR033379">
    <property type="entry name" value="Acid_Pase_AS"/>
</dbReference>